<dbReference type="EMBL" id="ML995474">
    <property type="protein sequence ID" value="KAF2147131.1"/>
    <property type="molecule type" value="Genomic_DNA"/>
</dbReference>
<dbReference type="AlphaFoldDB" id="A0A6A6BWN6"/>
<evidence type="ECO:0000313" key="2">
    <source>
        <dbReference type="EMBL" id="KAF2147131.1"/>
    </source>
</evidence>
<feature type="compositionally biased region" description="Basic and acidic residues" evidence="1">
    <location>
        <begin position="1"/>
        <end position="17"/>
    </location>
</feature>
<sequence length="108" mass="12285">MDYAWYREAREDGERRRREARTRGCGCGWMDGGGGEEEQEQEQERRAKKSEERGDMRRSRGKTIGICAGAVRARGGKLPWCFSFLPPSLLLLLHHLPVPPSAAHKAFE</sequence>
<feature type="compositionally biased region" description="Basic and acidic residues" evidence="1">
    <location>
        <begin position="42"/>
        <end position="58"/>
    </location>
</feature>
<dbReference type="RefSeq" id="XP_033402839.1">
    <property type="nucleotide sequence ID" value="XM_033536427.1"/>
</dbReference>
<name>A0A6A6BWN6_9PEZI</name>
<evidence type="ECO:0000256" key="1">
    <source>
        <dbReference type="SAM" id="MobiDB-lite"/>
    </source>
</evidence>
<accession>A0A6A6BWN6</accession>
<gene>
    <name evidence="2" type="ORF">K452DRAFT_2197</name>
</gene>
<proteinExistence type="predicted"/>
<keyword evidence="3" id="KW-1185">Reference proteome</keyword>
<feature type="region of interest" description="Disordered" evidence="1">
    <location>
        <begin position="1"/>
        <end position="59"/>
    </location>
</feature>
<dbReference type="GeneID" id="54293923"/>
<organism evidence="2 3">
    <name type="scientific">Aplosporella prunicola CBS 121167</name>
    <dbReference type="NCBI Taxonomy" id="1176127"/>
    <lineage>
        <taxon>Eukaryota</taxon>
        <taxon>Fungi</taxon>
        <taxon>Dikarya</taxon>
        <taxon>Ascomycota</taxon>
        <taxon>Pezizomycotina</taxon>
        <taxon>Dothideomycetes</taxon>
        <taxon>Dothideomycetes incertae sedis</taxon>
        <taxon>Botryosphaeriales</taxon>
        <taxon>Aplosporellaceae</taxon>
        <taxon>Aplosporella</taxon>
    </lineage>
</organism>
<protein>
    <submittedName>
        <fullName evidence="2">Uncharacterized protein</fullName>
    </submittedName>
</protein>
<evidence type="ECO:0000313" key="3">
    <source>
        <dbReference type="Proteomes" id="UP000799438"/>
    </source>
</evidence>
<dbReference type="Proteomes" id="UP000799438">
    <property type="component" value="Unassembled WGS sequence"/>
</dbReference>
<reference evidence="2" key="1">
    <citation type="journal article" date="2020" name="Stud. Mycol.">
        <title>101 Dothideomycetes genomes: a test case for predicting lifestyles and emergence of pathogens.</title>
        <authorList>
            <person name="Haridas S."/>
            <person name="Albert R."/>
            <person name="Binder M."/>
            <person name="Bloem J."/>
            <person name="Labutti K."/>
            <person name="Salamov A."/>
            <person name="Andreopoulos B."/>
            <person name="Baker S."/>
            <person name="Barry K."/>
            <person name="Bills G."/>
            <person name="Bluhm B."/>
            <person name="Cannon C."/>
            <person name="Castanera R."/>
            <person name="Culley D."/>
            <person name="Daum C."/>
            <person name="Ezra D."/>
            <person name="Gonzalez J."/>
            <person name="Henrissat B."/>
            <person name="Kuo A."/>
            <person name="Liang C."/>
            <person name="Lipzen A."/>
            <person name="Lutzoni F."/>
            <person name="Magnuson J."/>
            <person name="Mondo S."/>
            <person name="Nolan M."/>
            <person name="Ohm R."/>
            <person name="Pangilinan J."/>
            <person name="Park H.-J."/>
            <person name="Ramirez L."/>
            <person name="Alfaro M."/>
            <person name="Sun H."/>
            <person name="Tritt A."/>
            <person name="Yoshinaga Y."/>
            <person name="Zwiers L.-H."/>
            <person name="Turgeon B."/>
            <person name="Goodwin S."/>
            <person name="Spatafora J."/>
            <person name="Crous P."/>
            <person name="Grigoriev I."/>
        </authorList>
    </citation>
    <scope>NUCLEOTIDE SEQUENCE</scope>
    <source>
        <strain evidence="2">CBS 121167</strain>
    </source>
</reference>